<organism evidence="1 2">
    <name type="scientific">Lactuca sativa</name>
    <name type="common">Garden lettuce</name>
    <dbReference type="NCBI Taxonomy" id="4236"/>
    <lineage>
        <taxon>Eukaryota</taxon>
        <taxon>Viridiplantae</taxon>
        <taxon>Streptophyta</taxon>
        <taxon>Embryophyta</taxon>
        <taxon>Tracheophyta</taxon>
        <taxon>Spermatophyta</taxon>
        <taxon>Magnoliopsida</taxon>
        <taxon>eudicotyledons</taxon>
        <taxon>Gunneridae</taxon>
        <taxon>Pentapetalae</taxon>
        <taxon>asterids</taxon>
        <taxon>campanulids</taxon>
        <taxon>Asterales</taxon>
        <taxon>Asteraceae</taxon>
        <taxon>Cichorioideae</taxon>
        <taxon>Cichorieae</taxon>
        <taxon>Lactucinae</taxon>
        <taxon>Lactuca</taxon>
    </lineage>
</organism>
<dbReference type="PANTHER" id="PTHR48449">
    <property type="entry name" value="DUF1985 DOMAIN-CONTAINING PROTEIN"/>
    <property type="match status" value="1"/>
</dbReference>
<evidence type="ECO:0000313" key="2">
    <source>
        <dbReference type="Proteomes" id="UP000235145"/>
    </source>
</evidence>
<accession>A0A9R1X6R2</accession>
<sequence>MLLFLQHDYNNFNVKAIVNLKGSGCNIWEEVFEVLHGARRDIFRRIVFGYLLDVPHLQGDVLLFHKMFLHHIRSDDVLSPDDIKRLYFRVGDTKMIYGPEEFCLITGFNFGEYPKNIGKKVSEKKVTTKKKKFFGKRNKQSSAARLIAENLDIDKYLSLSERGQTFKYSILGFTAPFRIWIYEMFPIVRVGGFALRKNRDTPRMKQ</sequence>
<dbReference type="Proteomes" id="UP000235145">
    <property type="component" value="Unassembled WGS sequence"/>
</dbReference>
<dbReference type="PANTHER" id="PTHR48449:SF1">
    <property type="entry name" value="DUF1985 DOMAIN-CONTAINING PROTEIN"/>
    <property type="match status" value="1"/>
</dbReference>
<evidence type="ECO:0008006" key="3">
    <source>
        <dbReference type="Google" id="ProtNLM"/>
    </source>
</evidence>
<name>A0A9R1X6R2_LACSA</name>
<dbReference type="AlphaFoldDB" id="A0A9R1X6R2"/>
<comment type="caution">
    <text evidence="1">The sequence shown here is derived from an EMBL/GenBank/DDBJ whole genome shotgun (WGS) entry which is preliminary data.</text>
</comment>
<gene>
    <name evidence="1" type="ORF">LSAT_V11C600324800</name>
</gene>
<protein>
    <recommendedName>
        <fullName evidence="3">DUF1985 domain-containing protein</fullName>
    </recommendedName>
</protein>
<proteinExistence type="predicted"/>
<dbReference type="EMBL" id="NBSK02000006">
    <property type="protein sequence ID" value="KAJ0200769.1"/>
    <property type="molecule type" value="Genomic_DNA"/>
</dbReference>
<reference evidence="1 2" key="1">
    <citation type="journal article" date="2017" name="Nat. Commun.">
        <title>Genome assembly with in vitro proximity ligation data and whole-genome triplication in lettuce.</title>
        <authorList>
            <person name="Reyes-Chin-Wo S."/>
            <person name="Wang Z."/>
            <person name="Yang X."/>
            <person name="Kozik A."/>
            <person name="Arikit S."/>
            <person name="Song C."/>
            <person name="Xia L."/>
            <person name="Froenicke L."/>
            <person name="Lavelle D.O."/>
            <person name="Truco M.J."/>
            <person name="Xia R."/>
            <person name="Zhu S."/>
            <person name="Xu C."/>
            <person name="Xu H."/>
            <person name="Xu X."/>
            <person name="Cox K."/>
            <person name="Korf I."/>
            <person name="Meyers B.C."/>
            <person name="Michelmore R.W."/>
        </authorList>
    </citation>
    <scope>NUCLEOTIDE SEQUENCE [LARGE SCALE GENOMIC DNA]</scope>
    <source>
        <strain evidence="2">cv. Salinas</strain>
        <tissue evidence="1">Seedlings</tissue>
    </source>
</reference>
<keyword evidence="2" id="KW-1185">Reference proteome</keyword>
<evidence type="ECO:0000313" key="1">
    <source>
        <dbReference type="EMBL" id="KAJ0200769.1"/>
    </source>
</evidence>